<name>A0A356LD42_9BURK</name>
<keyword evidence="1" id="KW-0540">Nuclease</keyword>
<evidence type="ECO:0000259" key="2">
    <source>
        <dbReference type="SMART" id="SM00955"/>
    </source>
</evidence>
<dbReference type="GO" id="GO:0004527">
    <property type="term" value="F:exonuclease activity"/>
    <property type="evidence" value="ECO:0007669"/>
    <property type="project" value="UniProtKB-KW"/>
</dbReference>
<dbReference type="GO" id="GO:0003723">
    <property type="term" value="F:RNA binding"/>
    <property type="evidence" value="ECO:0007669"/>
    <property type="project" value="InterPro"/>
</dbReference>
<keyword evidence="1" id="KW-0269">Exonuclease</keyword>
<dbReference type="InterPro" id="IPR012340">
    <property type="entry name" value="NA-bd_OB-fold"/>
</dbReference>
<sequence length="634" mass="71301">MYVVFEDDGSFKAEKIHSEADSTLQVESVSGKRSKIKRNAVIFTFDGIEPQAMLEQARAMGEELDLQFLWECAPQDEFSAQDLARDYVGHEPSITEKTAILLRLHSAPAYFHRKGKGHYKAAPADILQAALAALEKKQRQAEQQQAWTDAMLAGTLPDDLREAARTFLIRPDKNTLQWKAFEKALTESGKTAETLLLELGVYPHALAVHMERFLKQHFPKGTAVPELDIPPIPELPSGDVVAYSIDDISTTEIDDALSATHIEGDLYRIGVHIAAPALVVTRDSDLDKLARSRMSTLYMPGDKIPMQSDTLISMFSLDAGKRVPALSLYVTANIATGEIQETVTRAETITICENLRIDDLVTQVTREALEDQAASLPYAELFRPLWKLGQHLKAAREQMRGKPENNNRTEYTFRLHGPADDPDSVIELIPRQRNAPLDQIVAEYMILANTQWGGYLNEHGLPGVYRSQQMGRARMSTHPLPHESIGVPQYAWATSPLRRYVDLVNQRQILAAAEHGVSARLVAPFKPKDADLYAIIGAFDSQYMLWHEFQNRLERYWCLRWLTQQSRTRLHGTFIRDNLVRLEEIPLVIEVNGVPELERNDRIVINVRGTDELSLHIDAEYAGLVQPDAEATAS</sequence>
<protein>
    <submittedName>
        <fullName evidence="3">Ribonuclease II</fullName>
    </submittedName>
</protein>
<dbReference type="GO" id="GO:0006402">
    <property type="term" value="P:mRNA catabolic process"/>
    <property type="evidence" value="ECO:0007669"/>
    <property type="project" value="TreeGrafter"/>
</dbReference>
<dbReference type="PANTHER" id="PTHR23355:SF9">
    <property type="entry name" value="DIS3-LIKE EXONUCLEASE 2"/>
    <property type="match status" value="1"/>
</dbReference>
<dbReference type="AlphaFoldDB" id="A0A356LD42"/>
<feature type="domain" description="RNB" evidence="2">
    <location>
        <begin position="234"/>
        <end position="515"/>
    </location>
</feature>
<dbReference type="PANTHER" id="PTHR23355">
    <property type="entry name" value="RIBONUCLEASE"/>
    <property type="match status" value="1"/>
</dbReference>
<gene>
    <name evidence="3" type="ORF">DD666_05825</name>
</gene>
<dbReference type="EMBL" id="DOEK01000008">
    <property type="protein sequence ID" value="HBP28920.1"/>
    <property type="molecule type" value="Genomic_DNA"/>
</dbReference>
<evidence type="ECO:0000256" key="1">
    <source>
        <dbReference type="ARBA" id="ARBA00022839"/>
    </source>
</evidence>
<accession>A0A356LD42</accession>
<dbReference type="GO" id="GO:0004540">
    <property type="term" value="F:RNA nuclease activity"/>
    <property type="evidence" value="ECO:0007669"/>
    <property type="project" value="InterPro"/>
</dbReference>
<dbReference type="Pfam" id="PF00773">
    <property type="entry name" value="RNB"/>
    <property type="match status" value="1"/>
</dbReference>
<dbReference type="InterPro" id="IPR050180">
    <property type="entry name" value="RNR_Ribonuclease"/>
</dbReference>
<proteinExistence type="predicted"/>
<dbReference type="InterPro" id="IPR001900">
    <property type="entry name" value="RNase_II/R"/>
</dbReference>
<organism evidence="3 4">
    <name type="scientific">Advenella kashmirensis</name>
    <dbReference type="NCBI Taxonomy" id="310575"/>
    <lineage>
        <taxon>Bacteria</taxon>
        <taxon>Pseudomonadati</taxon>
        <taxon>Pseudomonadota</taxon>
        <taxon>Betaproteobacteria</taxon>
        <taxon>Burkholderiales</taxon>
        <taxon>Alcaligenaceae</taxon>
    </lineage>
</organism>
<dbReference type="SUPFAM" id="SSF50249">
    <property type="entry name" value="Nucleic acid-binding proteins"/>
    <property type="match status" value="1"/>
</dbReference>
<dbReference type="PROSITE" id="PS01175">
    <property type="entry name" value="RIBONUCLEASE_II"/>
    <property type="match status" value="1"/>
</dbReference>
<reference evidence="3 4" key="1">
    <citation type="journal article" date="2018" name="Nat. Biotechnol.">
        <title>A standardized bacterial taxonomy based on genome phylogeny substantially revises the tree of life.</title>
        <authorList>
            <person name="Parks D.H."/>
            <person name="Chuvochina M."/>
            <person name="Waite D.W."/>
            <person name="Rinke C."/>
            <person name="Skarshewski A."/>
            <person name="Chaumeil P.A."/>
            <person name="Hugenholtz P."/>
        </authorList>
    </citation>
    <scope>NUCLEOTIDE SEQUENCE [LARGE SCALE GENOMIC DNA]</scope>
    <source>
        <strain evidence="3">UBA10707</strain>
    </source>
</reference>
<dbReference type="GO" id="GO:0005829">
    <property type="term" value="C:cytosol"/>
    <property type="evidence" value="ECO:0007669"/>
    <property type="project" value="TreeGrafter"/>
</dbReference>
<dbReference type="SMART" id="SM00955">
    <property type="entry name" value="RNB"/>
    <property type="match status" value="1"/>
</dbReference>
<evidence type="ECO:0000313" key="3">
    <source>
        <dbReference type="EMBL" id="HBP28920.1"/>
    </source>
</evidence>
<keyword evidence="1" id="KW-0378">Hydrolase</keyword>
<dbReference type="InterPro" id="IPR022966">
    <property type="entry name" value="RNase_II/R_CS"/>
</dbReference>
<evidence type="ECO:0000313" key="4">
    <source>
        <dbReference type="Proteomes" id="UP000264036"/>
    </source>
</evidence>
<comment type="caution">
    <text evidence="3">The sequence shown here is derived from an EMBL/GenBank/DDBJ whole genome shotgun (WGS) entry which is preliminary data.</text>
</comment>
<dbReference type="Proteomes" id="UP000264036">
    <property type="component" value="Unassembled WGS sequence"/>
</dbReference>